<dbReference type="GO" id="GO:0016747">
    <property type="term" value="F:acyltransferase activity, transferring groups other than amino-acyl groups"/>
    <property type="evidence" value="ECO:0007669"/>
    <property type="project" value="InterPro"/>
</dbReference>
<dbReference type="Gene3D" id="3.10.20.90">
    <property type="entry name" value="Phosphatidylinositol 3-kinase Catalytic Subunit, Chain A, domain 1"/>
    <property type="match status" value="1"/>
</dbReference>
<dbReference type="PROSITE" id="PS01357">
    <property type="entry name" value="ZF_ZZ_1"/>
    <property type="match status" value="1"/>
</dbReference>
<feature type="domain" description="ZZ-type" evidence="8">
    <location>
        <begin position="472"/>
        <end position="522"/>
    </location>
</feature>
<dbReference type="InterPro" id="IPR000270">
    <property type="entry name" value="PB1_dom"/>
</dbReference>
<evidence type="ECO:0000256" key="6">
    <source>
        <dbReference type="PROSITE-ProRule" id="PRU00228"/>
    </source>
</evidence>
<evidence type="ECO:0000259" key="9">
    <source>
        <dbReference type="PROSITE" id="PS51186"/>
    </source>
</evidence>
<dbReference type="InterPro" id="IPR016181">
    <property type="entry name" value="Acyl_CoA_acyltransferase"/>
</dbReference>
<dbReference type="CDD" id="cd14947">
    <property type="entry name" value="NBR1_like"/>
    <property type="match status" value="1"/>
</dbReference>
<evidence type="ECO:0000313" key="12">
    <source>
        <dbReference type="Proteomes" id="UP000886520"/>
    </source>
</evidence>
<reference evidence="11" key="1">
    <citation type="submission" date="2021-01" db="EMBL/GenBank/DDBJ databases">
        <title>Adiantum capillus-veneris genome.</title>
        <authorList>
            <person name="Fang Y."/>
            <person name="Liao Q."/>
        </authorList>
    </citation>
    <scope>NUCLEOTIDE SEQUENCE</scope>
    <source>
        <strain evidence="11">H3</strain>
        <tissue evidence="11">Leaf</tissue>
    </source>
</reference>
<dbReference type="SUPFAM" id="SSF55729">
    <property type="entry name" value="Acyl-CoA N-acyltransferases (Nat)"/>
    <property type="match status" value="1"/>
</dbReference>
<dbReference type="GO" id="GO:0005776">
    <property type="term" value="C:autophagosome"/>
    <property type="evidence" value="ECO:0007669"/>
    <property type="project" value="UniProtKB-SubCell"/>
</dbReference>
<dbReference type="PANTHER" id="PTHR20930">
    <property type="entry name" value="OVARIAN CARCINOMA ANTIGEN CA125-RELATED"/>
    <property type="match status" value="1"/>
</dbReference>
<dbReference type="InterPro" id="IPR053793">
    <property type="entry name" value="PB1-like"/>
</dbReference>
<dbReference type="Pfam" id="PF00564">
    <property type="entry name" value="PB1"/>
    <property type="match status" value="1"/>
</dbReference>
<proteinExistence type="predicted"/>
<evidence type="ECO:0000256" key="4">
    <source>
        <dbReference type="ARBA" id="ARBA00022833"/>
    </source>
</evidence>
<dbReference type="SUPFAM" id="SSF46934">
    <property type="entry name" value="UBA-like"/>
    <property type="match status" value="1"/>
</dbReference>
<dbReference type="Proteomes" id="UP000886520">
    <property type="component" value="Chromosome 18"/>
</dbReference>
<dbReference type="InterPro" id="IPR000182">
    <property type="entry name" value="GNAT_dom"/>
</dbReference>
<dbReference type="PANTHER" id="PTHR20930:SF0">
    <property type="entry name" value="PROTEIN ILRUN"/>
    <property type="match status" value="1"/>
</dbReference>
<dbReference type="SMART" id="SM00291">
    <property type="entry name" value="ZnF_ZZ"/>
    <property type="match status" value="1"/>
</dbReference>
<dbReference type="InterPro" id="IPR043145">
    <property type="entry name" value="Znf_ZZ_sf"/>
</dbReference>
<protein>
    <submittedName>
        <fullName evidence="11">Uncharacterized protein</fullName>
    </submittedName>
</protein>
<dbReference type="FunFam" id="2.60.40.10:FF:000199">
    <property type="entry name" value="next to BRCA1 gene 1 protein-like"/>
    <property type="match status" value="1"/>
</dbReference>
<dbReference type="InterPro" id="IPR009060">
    <property type="entry name" value="UBA-like_sf"/>
</dbReference>
<organism evidence="11 12">
    <name type="scientific">Adiantum capillus-veneris</name>
    <name type="common">Maidenhair fern</name>
    <dbReference type="NCBI Taxonomy" id="13818"/>
    <lineage>
        <taxon>Eukaryota</taxon>
        <taxon>Viridiplantae</taxon>
        <taxon>Streptophyta</taxon>
        <taxon>Embryophyta</taxon>
        <taxon>Tracheophyta</taxon>
        <taxon>Polypodiopsida</taxon>
        <taxon>Polypodiidae</taxon>
        <taxon>Polypodiales</taxon>
        <taxon>Pteridineae</taxon>
        <taxon>Pteridaceae</taxon>
        <taxon>Vittarioideae</taxon>
        <taxon>Adiantum</taxon>
    </lineage>
</organism>
<feature type="domain" description="PB1" evidence="10">
    <location>
        <begin position="271"/>
        <end position="357"/>
    </location>
</feature>
<dbReference type="PROSITE" id="PS50135">
    <property type="entry name" value="ZF_ZZ_2"/>
    <property type="match status" value="1"/>
</dbReference>
<dbReference type="Gene3D" id="3.40.630.30">
    <property type="match status" value="1"/>
</dbReference>
<evidence type="ECO:0000259" key="10">
    <source>
        <dbReference type="PROSITE" id="PS51745"/>
    </source>
</evidence>
<dbReference type="OrthoDB" id="1912023at2759"/>
<dbReference type="InterPro" id="IPR013783">
    <property type="entry name" value="Ig-like_fold"/>
</dbReference>
<dbReference type="GO" id="GO:0008270">
    <property type="term" value="F:zinc ion binding"/>
    <property type="evidence" value="ECO:0007669"/>
    <property type="project" value="UniProtKB-KW"/>
</dbReference>
<evidence type="ECO:0000256" key="1">
    <source>
        <dbReference type="ARBA" id="ARBA00004419"/>
    </source>
</evidence>
<dbReference type="Pfam" id="PF16158">
    <property type="entry name" value="N_BRCA1_IG"/>
    <property type="match status" value="1"/>
</dbReference>
<gene>
    <name evidence="11" type="ORF">GOP47_0018406</name>
</gene>
<evidence type="ECO:0000259" key="8">
    <source>
        <dbReference type="PROSITE" id="PS50135"/>
    </source>
</evidence>
<dbReference type="CDD" id="cd04301">
    <property type="entry name" value="NAT_SF"/>
    <property type="match status" value="1"/>
</dbReference>
<dbReference type="PROSITE" id="PS51745">
    <property type="entry name" value="PB1"/>
    <property type="match status" value="1"/>
</dbReference>
<dbReference type="GO" id="GO:0031410">
    <property type="term" value="C:cytoplasmic vesicle"/>
    <property type="evidence" value="ECO:0007669"/>
    <property type="project" value="UniProtKB-KW"/>
</dbReference>
<feature type="region of interest" description="Disordered" evidence="7">
    <location>
        <begin position="438"/>
        <end position="466"/>
    </location>
</feature>
<dbReference type="SUPFAM" id="SSF57850">
    <property type="entry name" value="RING/U-box"/>
    <property type="match status" value="1"/>
</dbReference>
<dbReference type="InterPro" id="IPR056893">
    <property type="entry name" value="UBA_Nbr1_C"/>
</dbReference>
<dbReference type="AlphaFoldDB" id="A0A9D4Z9L5"/>
<keyword evidence="3 6" id="KW-0863">Zinc-finger</keyword>
<dbReference type="PROSITE" id="PS51186">
    <property type="entry name" value="GNAT"/>
    <property type="match status" value="1"/>
</dbReference>
<name>A0A9D4Z9L5_ADICA</name>
<dbReference type="EMBL" id="JABFUD020000018">
    <property type="protein sequence ID" value="KAI5065782.1"/>
    <property type="molecule type" value="Genomic_DNA"/>
</dbReference>
<dbReference type="Pfam" id="PF00569">
    <property type="entry name" value="ZZ"/>
    <property type="match status" value="1"/>
</dbReference>
<evidence type="ECO:0000256" key="5">
    <source>
        <dbReference type="ARBA" id="ARBA00023329"/>
    </source>
</evidence>
<dbReference type="SUPFAM" id="SSF54277">
    <property type="entry name" value="CAD &amp; PB1 domains"/>
    <property type="match status" value="1"/>
</dbReference>
<dbReference type="Gene3D" id="3.30.60.90">
    <property type="match status" value="1"/>
</dbReference>
<evidence type="ECO:0000313" key="11">
    <source>
        <dbReference type="EMBL" id="KAI5065782.1"/>
    </source>
</evidence>
<dbReference type="Pfam" id="PF24932">
    <property type="entry name" value="UBA_NBR1_C"/>
    <property type="match status" value="1"/>
</dbReference>
<keyword evidence="12" id="KW-1185">Reference proteome</keyword>
<dbReference type="InterPro" id="IPR032350">
    <property type="entry name" value="Nbr1_FW"/>
</dbReference>
<evidence type="ECO:0000256" key="3">
    <source>
        <dbReference type="ARBA" id="ARBA00022771"/>
    </source>
</evidence>
<accession>A0A9D4Z9L5</accession>
<keyword evidence="2" id="KW-0479">Metal-binding</keyword>
<dbReference type="Gene3D" id="2.60.40.10">
    <property type="entry name" value="Immunoglobulins"/>
    <property type="match status" value="1"/>
</dbReference>
<dbReference type="Pfam" id="PF00583">
    <property type="entry name" value="Acetyltransf_1"/>
    <property type="match status" value="1"/>
</dbReference>
<evidence type="ECO:0000256" key="2">
    <source>
        <dbReference type="ARBA" id="ARBA00022723"/>
    </source>
</evidence>
<dbReference type="SMART" id="SM00666">
    <property type="entry name" value="PB1"/>
    <property type="match status" value="1"/>
</dbReference>
<evidence type="ECO:0000256" key="7">
    <source>
        <dbReference type="SAM" id="MobiDB-lite"/>
    </source>
</evidence>
<keyword evidence="4" id="KW-0862">Zinc</keyword>
<dbReference type="InterPro" id="IPR000433">
    <property type="entry name" value="Znf_ZZ"/>
</dbReference>
<comment type="caution">
    <text evidence="11">The sequence shown here is derived from an EMBL/GenBank/DDBJ whole genome shotgun (WGS) entry which is preliminary data.</text>
</comment>
<feature type="domain" description="N-acetyltransferase" evidence="9">
    <location>
        <begin position="97"/>
        <end position="259"/>
    </location>
</feature>
<dbReference type="Gene3D" id="1.10.8.10">
    <property type="entry name" value="DNA helicase RuvA subunit, C-terminal domain"/>
    <property type="match status" value="2"/>
</dbReference>
<comment type="subcellular location">
    <subcellularLocation>
        <location evidence="1">Cytoplasmic vesicle</location>
        <location evidence="1">Autophagosome</location>
    </subcellularLocation>
</comment>
<keyword evidence="5" id="KW-0968">Cytoplasmic vesicle</keyword>
<sequence>MSTLRITSSFPLQQFYSSSSNKLFVNPSLRCRSRNGGKAKLITFSCSASPNLGLEQRALPPDEVKTLENDHPKPGVLFNAHGWTALRANHDDLDMLKKFSQVQAEAFHAPFPFFDDFFFSVFKGEVLSSLLHKIRHAGPKRFACLVAVPDYLQGEETKVVGVVDAAAMADRHVLNCLPGVDEYLYISGMAVDTTYRRQKVATVLLQACDLTAMEWGFEYLVLQAYEDDKAARLLYARAGYTIISIDPLWLSQWLGRRRKDLESLPCSTSMAFVFKVKFQDTLRRWVAPEAPADSFAVTFKDLDSKIRELFHFSTSALIAITYLDKDNDVVTLADDQDLIDACFVQSLNPLRLDVQVLDGSSKEHARGPQHSFERPSISAETLNVEAFLRALPQATADSVKEFLRIYAPCIDPKVPAADSLKNIESVFKDFINSLANHHHHGHGKFGEKPPHHANRHHWSPPSHPRHEDTTFHWGVECDGCGTSPIQGSRYKSTKESNYDLCENCFIAIGNESDYLKLDRPVHHPPHHGHYRPPCLRRGPKPFMAPPVCRASFARGQYGWKPNHPFSGHHSIGGPHFDEHKKLDARFVKDVTIFDGTELSPGTNFTKIWRMSNIGTLPWPQGTRLVHIGGDVLGTDKAVSLELPESGVPCGEEAEVSVDLVTPEKAGRYVSHWRLSAPSGQKFGHRVWVVIHVVPHGEKSPQFQASLQAGEKGIEASEDTIVQDNNDGANTRKIDVNTNGADKATVGVVIDSVSGVLRVEQSGPADYENNTKILYPDPTSFHVDDDVEKCKLEVDDDFSLVEKPSENTDWFDVFEPGLGQKERLVEEGPLESLLQALEAMGFTDRNINISTSQSCNFELDSTVDKLLAAFGWEWALKDLEEMGFNDKPTNVRMLVKNKGSLKQTVKDLVKLEKQ</sequence>